<feature type="region of interest" description="Disordered" evidence="1">
    <location>
        <begin position="1"/>
        <end position="24"/>
    </location>
</feature>
<feature type="compositionally biased region" description="Basic and acidic residues" evidence="1">
    <location>
        <begin position="7"/>
        <end position="24"/>
    </location>
</feature>
<gene>
    <name evidence="4" type="ORF">FE251_01200</name>
</gene>
<dbReference type="RefSeq" id="WP_139072790.1">
    <property type="nucleotide sequence ID" value="NZ_CP040899.1"/>
</dbReference>
<dbReference type="InterPro" id="IPR012336">
    <property type="entry name" value="Thioredoxin-like_fold"/>
</dbReference>
<sequence length="255" mass="27010">MSNAKVNKQERRDAAREQARKLREAQKRREKRNRLLIIAGVVVFIGIVAAALFTIISNANRSPLEGVDAEPAGVNASGAIQVGADGVGSVNEGAPVVDIYLDYLCTYCAQFEELNAGVLDELAANGEATVNYHPVTYIGASDFNLRGANALGEVATQSPEHFSAFNEQLFAAQGEGGATPLSDEQIAEVAREVGVPEEVIETFGEGRYNDWVAAVTEQSRRDGVGGTPTVLIDGEEFTGWQQEGALAQAVADAGA</sequence>
<accession>A0ABX5VMT5</accession>
<proteinExistence type="predicted"/>
<dbReference type="EMBL" id="CP040899">
    <property type="protein sequence ID" value="QDB78140.1"/>
    <property type="molecule type" value="Genomic_DNA"/>
</dbReference>
<keyword evidence="2" id="KW-0812">Transmembrane</keyword>
<organism evidence="4 5">
    <name type="scientific">Georgenia wutianyii</name>
    <dbReference type="NCBI Taxonomy" id="2585135"/>
    <lineage>
        <taxon>Bacteria</taxon>
        <taxon>Bacillati</taxon>
        <taxon>Actinomycetota</taxon>
        <taxon>Actinomycetes</taxon>
        <taxon>Micrococcales</taxon>
        <taxon>Bogoriellaceae</taxon>
        <taxon>Georgenia</taxon>
    </lineage>
</organism>
<reference evidence="4 5" key="1">
    <citation type="submission" date="2019-05" db="EMBL/GenBank/DDBJ databases">
        <title>Georgenia *** sp. nov., and Georgenia *** sp. nov., isolated from the intestinal contents of plateau pika (Ochotona curzoniae) in the Qinghai-Tibet plateau of China.</title>
        <authorList>
            <person name="Tian Z."/>
        </authorList>
    </citation>
    <scope>NUCLEOTIDE SEQUENCE [LARGE SCALE GENOMIC DNA]</scope>
    <source>
        <strain evidence="4 5">Z294</strain>
    </source>
</reference>
<feature type="transmembrane region" description="Helical" evidence="2">
    <location>
        <begin position="35"/>
        <end position="56"/>
    </location>
</feature>
<name>A0ABX5VMT5_9MICO</name>
<dbReference type="SUPFAM" id="SSF52833">
    <property type="entry name" value="Thioredoxin-like"/>
    <property type="match status" value="1"/>
</dbReference>
<protein>
    <submittedName>
        <fullName evidence="4">Disulfide bond formation protein DsbA</fullName>
    </submittedName>
</protein>
<keyword evidence="5" id="KW-1185">Reference proteome</keyword>
<evidence type="ECO:0000313" key="5">
    <source>
        <dbReference type="Proteomes" id="UP000313948"/>
    </source>
</evidence>
<evidence type="ECO:0000313" key="4">
    <source>
        <dbReference type="EMBL" id="QDB78140.1"/>
    </source>
</evidence>
<keyword evidence="2" id="KW-1133">Transmembrane helix</keyword>
<dbReference type="Pfam" id="PF13462">
    <property type="entry name" value="Thioredoxin_4"/>
    <property type="match status" value="1"/>
</dbReference>
<dbReference type="InterPro" id="IPR036249">
    <property type="entry name" value="Thioredoxin-like_sf"/>
</dbReference>
<evidence type="ECO:0000259" key="3">
    <source>
        <dbReference type="Pfam" id="PF13462"/>
    </source>
</evidence>
<feature type="domain" description="Thioredoxin-like fold" evidence="3">
    <location>
        <begin position="92"/>
        <end position="249"/>
    </location>
</feature>
<keyword evidence="2" id="KW-0472">Membrane</keyword>
<evidence type="ECO:0000256" key="2">
    <source>
        <dbReference type="SAM" id="Phobius"/>
    </source>
</evidence>
<evidence type="ECO:0000256" key="1">
    <source>
        <dbReference type="SAM" id="MobiDB-lite"/>
    </source>
</evidence>
<dbReference type="Proteomes" id="UP000313948">
    <property type="component" value="Chromosome"/>
</dbReference>
<dbReference type="Gene3D" id="3.40.30.10">
    <property type="entry name" value="Glutaredoxin"/>
    <property type="match status" value="1"/>
</dbReference>